<dbReference type="Pfam" id="PF02390">
    <property type="entry name" value="Methyltransf_4"/>
    <property type="match status" value="1"/>
</dbReference>
<dbReference type="PANTHER" id="PTHR23417:SF14">
    <property type="entry name" value="PENTACOTRIPEPTIDE-REPEAT REGION OF PRORP DOMAIN-CONTAINING PROTEIN"/>
    <property type="match status" value="1"/>
</dbReference>
<reference evidence="8" key="2">
    <citation type="journal article" date="2021" name="PeerJ">
        <title>Extensive microbial diversity within the chicken gut microbiome revealed by metagenomics and culture.</title>
        <authorList>
            <person name="Gilroy R."/>
            <person name="Ravi A."/>
            <person name="Getino M."/>
            <person name="Pursley I."/>
            <person name="Horton D.L."/>
            <person name="Alikhan N.F."/>
            <person name="Baker D."/>
            <person name="Gharbi K."/>
            <person name="Hall N."/>
            <person name="Watson M."/>
            <person name="Adriaenssens E.M."/>
            <person name="Foster-Nyarko E."/>
            <person name="Jarju S."/>
            <person name="Secka A."/>
            <person name="Antonio M."/>
            <person name="Oren A."/>
            <person name="Chaudhuri R.R."/>
            <person name="La Ragione R."/>
            <person name="Hildebrand F."/>
            <person name="Pallen M.J."/>
        </authorList>
    </citation>
    <scope>NUCLEOTIDE SEQUENCE</scope>
    <source>
        <strain evidence="8">14700</strain>
    </source>
</reference>
<evidence type="ECO:0000256" key="7">
    <source>
        <dbReference type="HAMAP-Rule" id="MF_01057"/>
    </source>
</evidence>
<dbReference type="PROSITE" id="PS51625">
    <property type="entry name" value="SAM_MT_TRMB"/>
    <property type="match status" value="1"/>
</dbReference>
<feature type="binding site" evidence="7">
    <location>
        <begin position="218"/>
        <end position="221"/>
    </location>
    <ligand>
        <name>substrate</name>
    </ligand>
</feature>
<evidence type="ECO:0000256" key="6">
    <source>
        <dbReference type="ARBA" id="ARBA00022694"/>
    </source>
</evidence>
<reference evidence="8" key="1">
    <citation type="submission" date="2020-10" db="EMBL/GenBank/DDBJ databases">
        <authorList>
            <person name="Gilroy R."/>
        </authorList>
    </citation>
    <scope>NUCLEOTIDE SEQUENCE</scope>
    <source>
        <strain evidence="8">14700</strain>
    </source>
</reference>
<dbReference type="HAMAP" id="MF_01057">
    <property type="entry name" value="tRNA_methyltr_TrmB"/>
    <property type="match status" value="1"/>
</dbReference>
<dbReference type="GO" id="GO:0008176">
    <property type="term" value="F:tRNA (guanine(46)-N7)-methyltransferase activity"/>
    <property type="evidence" value="ECO:0007669"/>
    <property type="project" value="UniProtKB-UniRule"/>
</dbReference>
<feature type="binding site" evidence="7">
    <location>
        <position position="97"/>
    </location>
    <ligand>
        <name>S-adenosyl-L-methionine</name>
        <dbReference type="ChEBI" id="CHEBI:59789"/>
    </ligand>
</feature>
<evidence type="ECO:0000313" key="9">
    <source>
        <dbReference type="Proteomes" id="UP000810292"/>
    </source>
</evidence>
<comment type="caution">
    <text evidence="8">The sequence shown here is derived from an EMBL/GenBank/DDBJ whole genome shotgun (WGS) entry which is preliminary data.</text>
</comment>
<evidence type="ECO:0000256" key="4">
    <source>
        <dbReference type="ARBA" id="ARBA00022679"/>
    </source>
</evidence>
<gene>
    <name evidence="7 8" type="primary">trmB</name>
    <name evidence="8" type="ORF">IAA72_05965</name>
</gene>
<comment type="function">
    <text evidence="2 7">Catalyzes the formation of N(7)-methylguanine at position 46 (m7G46) in tRNA.</text>
</comment>
<keyword evidence="6 7" id="KW-0819">tRNA processing</keyword>
<evidence type="ECO:0000256" key="1">
    <source>
        <dbReference type="ARBA" id="ARBA00000142"/>
    </source>
</evidence>
<feature type="binding site" evidence="7">
    <location>
        <position position="147"/>
    </location>
    <ligand>
        <name>S-adenosyl-L-methionine</name>
        <dbReference type="ChEBI" id="CHEBI:59789"/>
    </ligand>
</feature>
<dbReference type="SUPFAM" id="SSF53335">
    <property type="entry name" value="S-adenosyl-L-methionine-dependent methyltransferases"/>
    <property type="match status" value="1"/>
</dbReference>
<dbReference type="PANTHER" id="PTHR23417">
    <property type="entry name" value="3-DEOXY-D-MANNO-OCTULOSONIC-ACID TRANSFERASE/TRNA GUANINE-N 7 - -METHYLTRANSFERASE"/>
    <property type="match status" value="1"/>
</dbReference>
<dbReference type="EMBL" id="JADIMF010000093">
    <property type="protein sequence ID" value="MBO8469310.1"/>
    <property type="molecule type" value="Genomic_DNA"/>
</dbReference>
<comment type="similarity">
    <text evidence="7">Belongs to the class I-like SAM-binding methyltransferase superfamily. TrmB family.</text>
</comment>
<dbReference type="NCBIfam" id="TIGR00091">
    <property type="entry name" value="tRNA (guanosine(46)-N7)-methyltransferase TrmB"/>
    <property type="match status" value="1"/>
</dbReference>
<organism evidence="8 9">
    <name type="scientific">Candidatus Ornithospirochaeta stercoravium</name>
    <dbReference type="NCBI Taxonomy" id="2840897"/>
    <lineage>
        <taxon>Bacteria</taxon>
        <taxon>Pseudomonadati</taxon>
        <taxon>Spirochaetota</taxon>
        <taxon>Spirochaetia</taxon>
        <taxon>Spirochaetales</taxon>
        <taxon>Spirochaetaceae</taxon>
        <taxon>Spirochaetaceae incertae sedis</taxon>
        <taxon>Candidatus Ornithospirochaeta</taxon>
    </lineage>
</organism>
<feature type="binding site" evidence="7">
    <location>
        <position position="124"/>
    </location>
    <ligand>
        <name>S-adenosyl-L-methionine</name>
        <dbReference type="ChEBI" id="CHEBI:59789"/>
    </ligand>
</feature>
<evidence type="ECO:0000313" key="8">
    <source>
        <dbReference type="EMBL" id="MBO8469310.1"/>
    </source>
</evidence>
<feature type="binding site" evidence="7">
    <location>
        <position position="183"/>
    </location>
    <ligand>
        <name>substrate</name>
    </ligand>
</feature>
<name>A0A9D9NDN9_9SPIO</name>
<dbReference type="Gene3D" id="3.40.50.150">
    <property type="entry name" value="Vaccinia Virus protein VP39"/>
    <property type="match status" value="1"/>
</dbReference>
<comment type="pathway">
    <text evidence="7">tRNA modification; N(7)-methylguanine-tRNA biosynthesis.</text>
</comment>
<dbReference type="Proteomes" id="UP000810292">
    <property type="component" value="Unassembled WGS sequence"/>
</dbReference>
<keyword evidence="3 7" id="KW-0489">Methyltransferase</keyword>
<dbReference type="AlphaFoldDB" id="A0A9D9NDN9"/>
<comment type="catalytic activity">
    <reaction evidence="1 7">
        <text>guanosine(46) in tRNA + S-adenosyl-L-methionine = N(7)-methylguanosine(46) in tRNA + S-adenosyl-L-homocysteine</text>
        <dbReference type="Rhea" id="RHEA:42708"/>
        <dbReference type="Rhea" id="RHEA-COMP:10188"/>
        <dbReference type="Rhea" id="RHEA-COMP:10189"/>
        <dbReference type="ChEBI" id="CHEBI:57856"/>
        <dbReference type="ChEBI" id="CHEBI:59789"/>
        <dbReference type="ChEBI" id="CHEBI:74269"/>
        <dbReference type="ChEBI" id="CHEBI:74480"/>
        <dbReference type="EC" id="2.1.1.33"/>
    </reaction>
</comment>
<evidence type="ECO:0000256" key="2">
    <source>
        <dbReference type="ARBA" id="ARBA00003015"/>
    </source>
</evidence>
<dbReference type="EC" id="2.1.1.33" evidence="7"/>
<proteinExistence type="inferred from homology"/>
<comment type="caution">
    <text evidence="7">Lacks conserved residue(s) required for the propagation of feature annotation.</text>
</comment>
<dbReference type="InterPro" id="IPR003358">
    <property type="entry name" value="tRNA_(Gua-N-7)_MeTrfase_Trmb"/>
</dbReference>
<feature type="binding site" evidence="7">
    <location>
        <position position="151"/>
    </location>
    <ligand>
        <name>substrate</name>
    </ligand>
</feature>
<feature type="binding site" evidence="7">
    <location>
        <position position="72"/>
    </location>
    <ligand>
        <name>S-adenosyl-L-methionine</name>
        <dbReference type="ChEBI" id="CHEBI:59789"/>
    </ligand>
</feature>
<keyword evidence="4 7" id="KW-0808">Transferase</keyword>
<evidence type="ECO:0000256" key="5">
    <source>
        <dbReference type="ARBA" id="ARBA00022691"/>
    </source>
</evidence>
<accession>A0A9D9NDN9</accession>
<dbReference type="InterPro" id="IPR029063">
    <property type="entry name" value="SAM-dependent_MTases_sf"/>
</dbReference>
<keyword evidence="5 7" id="KW-0949">S-adenosyl-L-methionine</keyword>
<dbReference type="GO" id="GO:0043527">
    <property type="term" value="C:tRNA methyltransferase complex"/>
    <property type="evidence" value="ECO:0007669"/>
    <property type="project" value="TreeGrafter"/>
</dbReference>
<dbReference type="InterPro" id="IPR055361">
    <property type="entry name" value="tRNA_methyltr_TrmB_bact"/>
</dbReference>
<sequence length="239" mass="28240">MTDEEMFEKLDEIEIRKSRERTIKSYVLRNNVISDKDRKIISQYMPDHGFFFEDKMLDYSKLFGNDNPVVVEIGFGMGDTTSEIALRRPECNYIGIEVFLHGFVNLLNDLGKRSIDNVKIIRFNAVDVLEHMIPDGSLEGFHIFFPDPWQKKRHHKRRLMTPDFLHFLSTKLRKGGYVYMVTDWEKYAEEVLEFSQNETLLENPFGGFAPPVTWRPVTKFEQKGLDKEHTINEIWLERI</sequence>
<evidence type="ECO:0000256" key="3">
    <source>
        <dbReference type="ARBA" id="ARBA00022603"/>
    </source>
</evidence>
<protein>
    <recommendedName>
        <fullName evidence="7">tRNA (guanine-N(7)-)-methyltransferase</fullName>
        <ecNumber evidence="7">2.1.1.33</ecNumber>
    </recommendedName>
    <alternativeName>
        <fullName evidence="7">tRNA (guanine(46)-N(7))-methyltransferase</fullName>
    </alternativeName>
    <alternativeName>
        <fullName evidence="7">tRNA(m7G46)-methyltransferase</fullName>
    </alternativeName>
</protein>